<evidence type="ECO:0000313" key="2">
    <source>
        <dbReference type="EMBL" id="KAF1993872.1"/>
    </source>
</evidence>
<dbReference type="SUPFAM" id="SSF54001">
    <property type="entry name" value="Cysteine proteinases"/>
    <property type="match status" value="1"/>
</dbReference>
<accession>A0A6A5VVS3</accession>
<dbReference type="OrthoDB" id="640249at2759"/>
<dbReference type="Gene3D" id="3.90.70.10">
    <property type="entry name" value="Cysteine proteinases"/>
    <property type="match status" value="1"/>
</dbReference>
<dbReference type="Proteomes" id="UP000799779">
    <property type="component" value="Unassembled WGS sequence"/>
</dbReference>
<dbReference type="InterPro" id="IPR038765">
    <property type="entry name" value="Papain-like_cys_pep_sf"/>
</dbReference>
<feature type="domain" description="Peptidase C1A papain C-terminal" evidence="1">
    <location>
        <begin position="213"/>
        <end position="265"/>
    </location>
</feature>
<organism evidence="2 3">
    <name type="scientific">Amniculicola lignicola CBS 123094</name>
    <dbReference type="NCBI Taxonomy" id="1392246"/>
    <lineage>
        <taxon>Eukaryota</taxon>
        <taxon>Fungi</taxon>
        <taxon>Dikarya</taxon>
        <taxon>Ascomycota</taxon>
        <taxon>Pezizomycotina</taxon>
        <taxon>Dothideomycetes</taxon>
        <taxon>Pleosporomycetidae</taxon>
        <taxon>Pleosporales</taxon>
        <taxon>Amniculicolaceae</taxon>
        <taxon>Amniculicola</taxon>
    </lineage>
</organism>
<dbReference type="GO" id="GO:0008234">
    <property type="term" value="F:cysteine-type peptidase activity"/>
    <property type="evidence" value="ECO:0007669"/>
    <property type="project" value="InterPro"/>
</dbReference>
<dbReference type="AlphaFoldDB" id="A0A6A5VVS3"/>
<dbReference type="InterPro" id="IPR000668">
    <property type="entry name" value="Peptidase_C1A_C"/>
</dbReference>
<dbReference type="Pfam" id="PF00112">
    <property type="entry name" value="Peptidase_C1"/>
    <property type="match status" value="1"/>
</dbReference>
<evidence type="ECO:0000259" key="1">
    <source>
        <dbReference type="Pfam" id="PF00112"/>
    </source>
</evidence>
<gene>
    <name evidence="2" type="ORF">P154DRAFT_582354</name>
</gene>
<proteinExistence type="predicted"/>
<sequence length="298" mass="33312">MPFNRKATGRVRFTPDSRDRYVDMTTMGICACNAAASSYWYELKRLAIDLDSDGKPTFWPSRLFLYYTARFLDARNINNDLQKMVSATLYSGLAGNNPQEITIKDYGSEIREPCKILSALEVPSEGEYQTPLHDEVAPLHTSTTRFTPRVYGRTMMRIPPMILIATMAISIPKADGTGYPVIFSYTAYPKFQQETQKKDNGYVAPMPLASEVDAENKTSGHTVLAVGWDDDNGRTDGDGNAAKGCFKVKNSWSATWADEGCFWMPYEWIGMENPYDPENLGELVGDPWTLLGTTAAKL</sequence>
<name>A0A6A5VVS3_9PLEO</name>
<evidence type="ECO:0000313" key="3">
    <source>
        <dbReference type="Proteomes" id="UP000799779"/>
    </source>
</evidence>
<reference evidence="2" key="1">
    <citation type="journal article" date="2020" name="Stud. Mycol.">
        <title>101 Dothideomycetes genomes: a test case for predicting lifestyles and emergence of pathogens.</title>
        <authorList>
            <person name="Haridas S."/>
            <person name="Albert R."/>
            <person name="Binder M."/>
            <person name="Bloem J."/>
            <person name="Labutti K."/>
            <person name="Salamov A."/>
            <person name="Andreopoulos B."/>
            <person name="Baker S."/>
            <person name="Barry K."/>
            <person name="Bills G."/>
            <person name="Bluhm B."/>
            <person name="Cannon C."/>
            <person name="Castanera R."/>
            <person name="Culley D."/>
            <person name="Daum C."/>
            <person name="Ezra D."/>
            <person name="Gonzalez J."/>
            <person name="Henrissat B."/>
            <person name="Kuo A."/>
            <person name="Liang C."/>
            <person name="Lipzen A."/>
            <person name="Lutzoni F."/>
            <person name="Magnuson J."/>
            <person name="Mondo S."/>
            <person name="Nolan M."/>
            <person name="Ohm R."/>
            <person name="Pangilinan J."/>
            <person name="Park H.-J."/>
            <person name="Ramirez L."/>
            <person name="Alfaro M."/>
            <person name="Sun H."/>
            <person name="Tritt A."/>
            <person name="Yoshinaga Y."/>
            <person name="Zwiers L.-H."/>
            <person name="Turgeon B."/>
            <person name="Goodwin S."/>
            <person name="Spatafora J."/>
            <person name="Crous P."/>
            <person name="Grigoriev I."/>
        </authorList>
    </citation>
    <scope>NUCLEOTIDE SEQUENCE</scope>
    <source>
        <strain evidence="2">CBS 123094</strain>
    </source>
</reference>
<dbReference type="GO" id="GO:0006508">
    <property type="term" value="P:proteolysis"/>
    <property type="evidence" value="ECO:0007669"/>
    <property type="project" value="InterPro"/>
</dbReference>
<dbReference type="EMBL" id="ML977681">
    <property type="protein sequence ID" value="KAF1993872.1"/>
    <property type="molecule type" value="Genomic_DNA"/>
</dbReference>
<keyword evidence="3" id="KW-1185">Reference proteome</keyword>
<protein>
    <recommendedName>
        <fullName evidence="1">Peptidase C1A papain C-terminal domain-containing protein</fullName>
    </recommendedName>
</protein>